<dbReference type="GO" id="GO:0047474">
    <property type="term" value="F:long-chain fatty acid--protein ligase activity"/>
    <property type="evidence" value="ECO:0007669"/>
    <property type="project" value="InterPro"/>
</dbReference>
<dbReference type="EMBL" id="JAHWDP010000001">
    <property type="protein sequence ID" value="MBW2936991.1"/>
    <property type="molecule type" value="Genomic_DNA"/>
</dbReference>
<organism evidence="2 3">
    <name type="scientific">Halomarinibacterium sedimenti</name>
    <dbReference type="NCBI Taxonomy" id="2857106"/>
    <lineage>
        <taxon>Bacteria</taxon>
        <taxon>Pseudomonadati</taxon>
        <taxon>Bacteroidota</taxon>
        <taxon>Flavobacteriia</taxon>
        <taxon>Flavobacteriales</taxon>
        <taxon>Flavobacteriaceae</taxon>
        <taxon>Halomarinibacterium</taxon>
    </lineage>
</organism>
<gene>
    <name evidence="2" type="ORF">KXJ69_02675</name>
</gene>
<keyword evidence="2" id="KW-0808">Transferase</keyword>
<feature type="domain" description="Acyl-protein synthetase LuxE" evidence="1">
    <location>
        <begin position="15"/>
        <end position="321"/>
    </location>
</feature>
<dbReference type="GO" id="GO:0008218">
    <property type="term" value="P:bioluminescence"/>
    <property type="evidence" value="ECO:0007669"/>
    <property type="project" value="InterPro"/>
</dbReference>
<dbReference type="RefSeq" id="WP_219050999.1">
    <property type="nucleotide sequence ID" value="NZ_JAHWDP010000001.1"/>
</dbReference>
<sequence>MLEKAIFQIKNKQEFETLALQVFQYQYEHVAPYRDFCNLLHKNPDNVTSLKSIPFLPIEFFKSHTILSDQKESQTIFTSSGTTGMVTSNHFVADLPLYEQSFLRGFQQFYGNPKDWTILALLPSYLEREGSSLIYMVQSLIETSNASSGFYLHNLDALIENLEALEKSNQKTLLIGVSYALLDLIEKQQFQLKSTTIMETGGMKGKRKELIKAALHEKLKKGFGVAQIHSEYGMTELLSQAYSSGKGVYTTPPWMKVFTRDTEDALTFVSGKTGGINVIDLANLYSCSFIATQDLGKTLPDGSFEILGRFDTSDIRGCNLMVL</sequence>
<dbReference type="GO" id="GO:0016740">
    <property type="term" value="F:transferase activity"/>
    <property type="evidence" value="ECO:0007669"/>
    <property type="project" value="UniProtKB-KW"/>
</dbReference>
<name>A0A9X1JZ81_9FLAO</name>
<dbReference type="AlphaFoldDB" id="A0A9X1JZ81"/>
<dbReference type="Proteomes" id="UP001138686">
    <property type="component" value="Unassembled WGS sequence"/>
</dbReference>
<evidence type="ECO:0000313" key="3">
    <source>
        <dbReference type="Proteomes" id="UP001138686"/>
    </source>
</evidence>
<dbReference type="InterPro" id="IPR007534">
    <property type="entry name" value="LuxE"/>
</dbReference>
<proteinExistence type="predicted"/>
<protein>
    <submittedName>
        <fullName evidence="2">Acyl transferase</fullName>
    </submittedName>
</protein>
<comment type="caution">
    <text evidence="2">The sequence shown here is derived from an EMBL/GenBank/DDBJ whole genome shotgun (WGS) entry which is preliminary data.</text>
</comment>
<dbReference type="Pfam" id="PF04443">
    <property type="entry name" value="LuxE"/>
    <property type="match status" value="1"/>
</dbReference>
<accession>A0A9X1JZ81</accession>
<keyword evidence="3" id="KW-1185">Reference proteome</keyword>
<evidence type="ECO:0000259" key="1">
    <source>
        <dbReference type="Pfam" id="PF04443"/>
    </source>
</evidence>
<reference evidence="2" key="1">
    <citation type="submission" date="2021-07" db="EMBL/GenBank/DDBJ databases">
        <title>Aureisphaera sp. CAU 1614 isolated from sea sediment.</title>
        <authorList>
            <person name="Kim W."/>
        </authorList>
    </citation>
    <scope>NUCLEOTIDE SEQUENCE</scope>
    <source>
        <strain evidence="2">CAU 1614</strain>
    </source>
</reference>
<evidence type="ECO:0000313" key="2">
    <source>
        <dbReference type="EMBL" id="MBW2936991.1"/>
    </source>
</evidence>